<evidence type="ECO:0000313" key="3">
    <source>
        <dbReference type="Proteomes" id="UP000266723"/>
    </source>
</evidence>
<comment type="caution">
    <text evidence="2">The sequence shown here is derived from an EMBL/GenBank/DDBJ whole genome shotgun (WGS) entry which is preliminary data.</text>
</comment>
<feature type="compositionally biased region" description="Basic residues" evidence="1">
    <location>
        <begin position="225"/>
        <end position="235"/>
    </location>
</feature>
<feature type="region of interest" description="Disordered" evidence="1">
    <location>
        <begin position="221"/>
        <end position="246"/>
    </location>
</feature>
<sequence length="246" mass="28109">MSFTRTYEAGQTHRSTLESTIGQVLKRQQKMSAVLDERLDSVYSDFHDKFETLSDHVKKLDSQVVHNAGFVRRDEGFLPGKTDTNPRHQVWAVLLISGKHLSPSAVEITSVEKPPEAEKETINLGEEEEESEEDVEIDRQEGNNVDRPTTVNIDRQNENNIDRQNENNIDRHSTPATPAVERVYRTLPPFPPNKTQTKQELDKAICKKAFDKITLEMPLNDPLKKCSHLPKRKHLASTSELMNTRD</sequence>
<feature type="compositionally biased region" description="Polar residues" evidence="1">
    <location>
        <begin position="236"/>
        <end position="246"/>
    </location>
</feature>
<dbReference type="Proteomes" id="UP000266723">
    <property type="component" value="Unassembled WGS sequence"/>
</dbReference>
<accession>A0ABQ7BFZ5</accession>
<evidence type="ECO:0000256" key="1">
    <source>
        <dbReference type="SAM" id="MobiDB-lite"/>
    </source>
</evidence>
<proteinExistence type="predicted"/>
<protein>
    <submittedName>
        <fullName evidence="2">Uncharacterized protein</fullName>
    </submittedName>
</protein>
<keyword evidence="3" id="KW-1185">Reference proteome</keyword>
<feature type="region of interest" description="Disordered" evidence="1">
    <location>
        <begin position="108"/>
        <end position="151"/>
    </location>
</feature>
<evidence type="ECO:0000313" key="2">
    <source>
        <dbReference type="EMBL" id="KAF3531228.1"/>
    </source>
</evidence>
<organism evidence="2 3">
    <name type="scientific">Brassica cretica</name>
    <name type="common">Mustard</name>
    <dbReference type="NCBI Taxonomy" id="69181"/>
    <lineage>
        <taxon>Eukaryota</taxon>
        <taxon>Viridiplantae</taxon>
        <taxon>Streptophyta</taxon>
        <taxon>Embryophyta</taxon>
        <taxon>Tracheophyta</taxon>
        <taxon>Spermatophyta</taxon>
        <taxon>Magnoliopsida</taxon>
        <taxon>eudicotyledons</taxon>
        <taxon>Gunneridae</taxon>
        <taxon>Pentapetalae</taxon>
        <taxon>rosids</taxon>
        <taxon>malvids</taxon>
        <taxon>Brassicales</taxon>
        <taxon>Brassicaceae</taxon>
        <taxon>Brassiceae</taxon>
        <taxon>Brassica</taxon>
    </lineage>
</organism>
<feature type="compositionally biased region" description="Polar residues" evidence="1">
    <location>
        <begin position="142"/>
        <end position="151"/>
    </location>
</feature>
<name>A0ABQ7BFZ5_BRACR</name>
<dbReference type="EMBL" id="QGKV02001507">
    <property type="protein sequence ID" value="KAF3531228.1"/>
    <property type="molecule type" value="Genomic_DNA"/>
</dbReference>
<feature type="compositionally biased region" description="Acidic residues" evidence="1">
    <location>
        <begin position="125"/>
        <end position="136"/>
    </location>
</feature>
<reference evidence="2 3" key="1">
    <citation type="journal article" date="2020" name="BMC Genomics">
        <title>Intraspecific diversification of the crop wild relative Brassica cretica Lam. using demographic model selection.</title>
        <authorList>
            <person name="Kioukis A."/>
            <person name="Michalopoulou V.A."/>
            <person name="Briers L."/>
            <person name="Pirintsos S."/>
            <person name="Studholme D.J."/>
            <person name="Pavlidis P."/>
            <person name="Sarris P.F."/>
        </authorList>
    </citation>
    <scope>NUCLEOTIDE SEQUENCE [LARGE SCALE GENOMIC DNA]</scope>
    <source>
        <strain evidence="3">cv. PFS-1207/04</strain>
    </source>
</reference>
<gene>
    <name evidence="2" type="ORF">DY000_02041823</name>
</gene>